<comment type="similarity">
    <text evidence="1 3">Belongs to the short-chain dehydrogenases/reductases (SDR) family.</text>
</comment>
<evidence type="ECO:0000313" key="4">
    <source>
        <dbReference type="EMBL" id="CRK93213.1"/>
    </source>
</evidence>
<dbReference type="Gene3D" id="3.40.50.720">
    <property type="entry name" value="NAD(P)-binding Rossmann-like Domain"/>
    <property type="match status" value="1"/>
</dbReference>
<keyword evidence="2" id="KW-0560">Oxidoreductase</keyword>
<protein>
    <submittedName>
        <fullName evidence="4">CLUMA_CG006757, isoform A</fullName>
    </submittedName>
</protein>
<sequence>MEKWNKSVAVVTGANAGNGFGIMKKLATAGITVVGFDLNVETIEKFKSENKNLKVYSRICDITKEAETEAAFNWVEKELGGVDIIVNNAGTVRLVGLLEHEKPMSELSLLIDLNFTSLVRCSRLAFKSMQTRDSYGYIININSVLGHTVPDASTQFGVYPATKFAITAATETMRKELLEMKNKKVRVTSLSPGAVHTNIFEAAKFSKETTDQVLSTPHLQPDDIGETVAYLLSVPYHISIHELTVRAAGGDF</sequence>
<dbReference type="STRING" id="568069.A0A1J1HYV9"/>
<dbReference type="InterPro" id="IPR002347">
    <property type="entry name" value="SDR_fam"/>
</dbReference>
<keyword evidence="5" id="KW-1185">Reference proteome</keyword>
<dbReference type="GO" id="GO:0016616">
    <property type="term" value="F:oxidoreductase activity, acting on the CH-OH group of donors, NAD or NADP as acceptor"/>
    <property type="evidence" value="ECO:0007669"/>
    <property type="project" value="UniProtKB-ARBA"/>
</dbReference>
<dbReference type="OrthoDB" id="1933717at2759"/>
<reference evidence="4 5" key="1">
    <citation type="submission" date="2015-04" db="EMBL/GenBank/DDBJ databases">
        <authorList>
            <person name="Syromyatnikov M.Y."/>
            <person name="Popov V.N."/>
        </authorList>
    </citation>
    <scope>NUCLEOTIDE SEQUENCE [LARGE SCALE GENOMIC DNA]</scope>
</reference>
<proteinExistence type="inferred from homology"/>
<dbReference type="EMBL" id="CVRI01000037">
    <property type="protein sequence ID" value="CRK93213.1"/>
    <property type="molecule type" value="Genomic_DNA"/>
</dbReference>
<dbReference type="AlphaFoldDB" id="A0A1J1HYV9"/>
<name>A0A1J1HYV9_9DIPT</name>
<gene>
    <name evidence="4" type="primary">similar to Dehydrogenase</name>
    <name evidence="4" type="synonym">reductase SDR family member 11</name>
    <name evidence="4" type="ORF">CLUMA_CG006757</name>
</gene>
<accession>A0A1J1HYV9</accession>
<dbReference type="InterPro" id="IPR036291">
    <property type="entry name" value="NAD(P)-bd_dom_sf"/>
</dbReference>
<evidence type="ECO:0000313" key="5">
    <source>
        <dbReference type="Proteomes" id="UP000183832"/>
    </source>
</evidence>
<dbReference type="SUPFAM" id="SSF51735">
    <property type="entry name" value="NAD(P)-binding Rossmann-fold domains"/>
    <property type="match status" value="1"/>
</dbReference>
<dbReference type="Pfam" id="PF00106">
    <property type="entry name" value="adh_short"/>
    <property type="match status" value="1"/>
</dbReference>
<dbReference type="PANTHER" id="PTHR43115">
    <property type="entry name" value="DEHYDROGENASE/REDUCTASE SDR FAMILY MEMBER 11"/>
    <property type="match status" value="1"/>
</dbReference>
<evidence type="ECO:0000256" key="1">
    <source>
        <dbReference type="ARBA" id="ARBA00006484"/>
    </source>
</evidence>
<dbReference type="PRINTS" id="PR00081">
    <property type="entry name" value="GDHRDH"/>
</dbReference>
<evidence type="ECO:0000256" key="3">
    <source>
        <dbReference type="RuleBase" id="RU000363"/>
    </source>
</evidence>
<dbReference type="PRINTS" id="PR00080">
    <property type="entry name" value="SDRFAMILY"/>
</dbReference>
<dbReference type="Proteomes" id="UP000183832">
    <property type="component" value="Unassembled WGS sequence"/>
</dbReference>
<organism evidence="4 5">
    <name type="scientific">Clunio marinus</name>
    <dbReference type="NCBI Taxonomy" id="568069"/>
    <lineage>
        <taxon>Eukaryota</taxon>
        <taxon>Metazoa</taxon>
        <taxon>Ecdysozoa</taxon>
        <taxon>Arthropoda</taxon>
        <taxon>Hexapoda</taxon>
        <taxon>Insecta</taxon>
        <taxon>Pterygota</taxon>
        <taxon>Neoptera</taxon>
        <taxon>Endopterygota</taxon>
        <taxon>Diptera</taxon>
        <taxon>Nematocera</taxon>
        <taxon>Chironomoidea</taxon>
        <taxon>Chironomidae</taxon>
        <taxon>Clunio</taxon>
    </lineage>
</organism>
<evidence type="ECO:0000256" key="2">
    <source>
        <dbReference type="ARBA" id="ARBA00023002"/>
    </source>
</evidence>
<dbReference type="FunFam" id="3.40.50.720:FF:000047">
    <property type="entry name" value="NADP-dependent L-serine/L-allo-threonine dehydrogenase"/>
    <property type="match status" value="1"/>
</dbReference>
<dbReference type="PANTHER" id="PTHR43115:SF4">
    <property type="entry name" value="DEHYDROGENASE_REDUCTASE SDR FAMILY MEMBER 11"/>
    <property type="match status" value="1"/>
</dbReference>